<feature type="binding site" evidence="9">
    <location>
        <position position="92"/>
    </location>
    <ligand>
        <name>Mg(2+)</name>
        <dbReference type="ChEBI" id="CHEBI:18420"/>
        <label>1</label>
        <note>catalytic</note>
    </ligand>
</feature>
<feature type="binding site" evidence="9">
    <location>
        <position position="93"/>
    </location>
    <ligand>
        <name>Mg(2+)</name>
        <dbReference type="ChEBI" id="CHEBI:18420"/>
        <label>2</label>
    </ligand>
</feature>
<evidence type="ECO:0000256" key="1">
    <source>
        <dbReference type="ARBA" id="ARBA00001033"/>
    </source>
</evidence>
<dbReference type="GO" id="GO:0046872">
    <property type="term" value="F:metal ion binding"/>
    <property type="evidence" value="ECO:0007669"/>
    <property type="project" value="UniProtKB-KW"/>
</dbReference>
<feature type="binding site" evidence="9">
    <location>
        <position position="74"/>
    </location>
    <ligand>
        <name>Mg(2+)</name>
        <dbReference type="ChEBI" id="CHEBI:18420"/>
        <label>1</label>
        <note>catalytic</note>
    </ligand>
</feature>
<comment type="cofactor">
    <cofactor evidence="2 9">
        <name>Mg(2+)</name>
        <dbReference type="ChEBI" id="CHEBI:18420"/>
    </cofactor>
</comment>
<keyword evidence="7" id="KW-0378">Hydrolase</keyword>
<dbReference type="EC" id="3.1.3.25" evidence="4"/>
<dbReference type="Proteomes" id="UP000666240">
    <property type="component" value="Unassembled WGS sequence"/>
</dbReference>
<dbReference type="EMBL" id="JAGIYY010000001">
    <property type="protein sequence ID" value="MBP0437668.1"/>
    <property type="molecule type" value="Genomic_DNA"/>
</dbReference>
<organism evidence="10 11">
    <name type="scientific">Tianweitania sediminis</name>
    <dbReference type="NCBI Taxonomy" id="1502156"/>
    <lineage>
        <taxon>Bacteria</taxon>
        <taxon>Pseudomonadati</taxon>
        <taxon>Pseudomonadota</taxon>
        <taxon>Alphaproteobacteria</taxon>
        <taxon>Hyphomicrobiales</taxon>
        <taxon>Phyllobacteriaceae</taxon>
        <taxon>Tianweitania</taxon>
    </lineage>
</organism>
<proteinExistence type="inferred from homology"/>
<evidence type="ECO:0000313" key="10">
    <source>
        <dbReference type="EMBL" id="MBP0437668.1"/>
    </source>
</evidence>
<evidence type="ECO:0000313" key="11">
    <source>
        <dbReference type="Proteomes" id="UP000666240"/>
    </source>
</evidence>
<dbReference type="PRINTS" id="PR00377">
    <property type="entry name" value="IMPHPHTASES"/>
</dbReference>
<dbReference type="AlphaFoldDB" id="A0A8J7QZG3"/>
<feature type="binding site" evidence="9">
    <location>
        <position position="90"/>
    </location>
    <ligand>
        <name>Mg(2+)</name>
        <dbReference type="ChEBI" id="CHEBI:18420"/>
        <label>2</label>
    </ligand>
</feature>
<comment type="similarity">
    <text evidence="3">Belongs to the inositol monophosphatase superfamily.</text>
</comment>
<evidence type="ECO:0000256" key="5">
    <source>
        <dbReference type="ARBA" id="ARBA00019784"/>
    </source>
</evidence>
<dbReference type="Gene3D" id="3.40.190.80">
    <property type="match status" value="1"/>
</dbReference>
<dbReference type="InterPro" id="IPR020583">
    <property type="entry name" value="Inositol_monoP_metal-BS"/>
</dbReference>
<comment type="catalytic activity">
    <reaction evidence="1">
        <text>a myo-inositol phosphate + H2O = myo-inositol + phosphate</text>
        <dbReference type="Rhea" id="RHEA:24056"/>
        <dbReference type="ChEBI" id="CHEBI:15377"/>
        <dbReference type="ChEBI" id="CHEBI:17268"/>
        <dbReference type="ChEBI" id="CHEBI:43474"/>
        <dbReference type="ChEBI" id="CHEBI:84139"/>
        <dbReference type="EC" id="3.1.3.25"/>
    </reaction>
</comment>
<dbReference type="GO" id="GO:0007165">
    <property type="term" value="P:signal transduction"/>
    <property type="evidence" value="ECO:0007669"/>
    <property type="project" value="TreeGrafter"/>
</dbReference>
<dbReference type="RefSeq" id="WP_209333658.1">
    <property type="nucleotide sequence ID" value="NZ_JAGIYY010000001.1"/>
</dbReference>
<dbReference type="GO" id="GO:0008934">
    <property type="term" value="F:inositol monophosphate 1-phosphatase activity"/>
    <property type="evidence" value="ECO:0007669"/>
    <property type="project" value="TreeGrafter"/>
</dbReference>
<keyword evidence="11" id="KW-1185">Reference proteome</keyword>
<evidence type="ECO:0000256" key="6">
    <source>
        <dbReference type="ARBA" id="ARBA00022723"/>
    </source>
</evidence>
<sequence length="271" mass="28367">MPCEFPDLPRFIAVRSLIAEAAALASTFRADLARLPVEQKSHGQDLVSAADRAVEDLIREGLAAAFPDDGFLGEENGLKAGSGGFTWVVDPIDGTSCFLHGLTDWCVSIALVKHGETELGLILHPANGDLFVAARGRGAFLNGKPMRVDKDGAVENRLVGIGANLRIPSTAISGFIDRLLAAGGMFYRNGSGALMLAHVACGRLIAYYEPGMNSWDCLAGLCLIREAGGWTEAFDASQAGLQACGMAMGGAPQVRSELLGLVSGEAKGSFS</sequence>
<dbReference type="Gene3D" id="3.30.540.10">
    <property type="entry name" value="Fructose-1,6-Bisphosphatase, subunit A, domain 1"/>
    <property type="match status" value="1"/>
</dbReference>
<evidence type="ECO:0000256" key="2">
    <source>
        <dbReference type="ARBA" id="ARBA00001946"/>
    </source>
</evidence>
<evidence type="ECO:0000256" key="7">
    <source>
        <dbReference type="ARBA" id="ARBA00022801"/>
    </source>
</evidence>
<keyword evidence="8 9" id="KW-0460">Magnesium</keyword>
<accession>A0A8J7QZG3</accession>
<comment type="caution">
    <text evidence="10">The sequence shown here is derived from an EMBL/GenBank/DDBJ whole genome shotgun (WGS) entry which is preliminary data.</text>
</comment>
<dbReference type="Pfam" id="PF00459">
    <property type="entry name" value="Inositol_P"/>
    <property type="match status" value="1"/>
</dbReference>
<protein>
    <recommendedName>
        <fullName evidence="5">Inositol-1-monophosphatase</fullName>
        <ecNumber evidence="4">3.1.3.25</ecNumber>
    </recommendedName>
</protein>
<dbReference type="PANTHER" id="PTHR20854:SF4">
    <property type="entry name" value="INOSITOL-1-MONOPHOSPHATASE-RELATED"/>
    <property type="match status" value="1"/>
</dbReference>
<gene>
    <name evidence="10" type="ORF">J5Y06_03235</name>
</gene>
<dbReference type="SUPFAM" id="SSF56655">
    <property type="entry name" value="Carbohydrate phosphatase"/>
    <property type="match status" value="1"/>
</dbReference>
<dbReference type="InterPro" id="IPR000760">
    <property type="entry name" value="Inositol_monophosphatase-like"/>
</dbReference>
<keyword evidence="6 9" id="KW-0479">Metal-binding</keyword>
<dbReference type="PROSITE" id="PS00629">
    <property type="entry name" value="IMP_1"/>
    <property type="match status" value="1"/>
</dbReference>
<evidence type="ECO:0000256" key="9">
    <source>
        <dbReference type="PIRSR" id="PIRSR600760-2"/>
    </source>
</evidence>
<name>A0A8J7QZG3_9HYPH</name>
<dbReference type="GO" id="GO:0006020">
    <property type="term" value="P:inositol metabolic process"/>
    <property type="evidence" value="ECO:0007669"/>
    <property type="project" value="TreeGrafter"/>
</dbReference>
<feature type="binding site" evidence="9">
    <location>
        <position position="216"/>
    </location>
    <ligand>
        <name>Mg(2+)</name>
        <dbReference type="ChEBI" id="CHEBI:18420"/>
        <label>1</label>
        <note>catalytic</note>
    </ligand>
</feature>
<evidence type="ECO:0000256" key="8">
    <source>
        <dbReference type="ARBA" id="ARBA00022842"/>
    </source>
</evidence>
<evidence type="ECO:0000256" key="4">
    <source>
        <dbReference type="ARBA" id="ARBA00013106"/>
    </source>
</evidence>
<dbReference type="PANTHER" id="PTHR20854">
    <property type="entry name" value="INOSITOL MONOPHOSPHATASE"/>
    <property type="match status" value="1"/>
</dbReference>
<evidence type="ECO:0000256" key="3">
    <source>
        <dbReference type="ARBA" id="ARBA00009759"/>
    </source>
</evidence>
<dbReference type="FunFam" id="3.30.540.10:FF:000003">
    <property type="entry name" value="Inositol-1-monophosphatase"/>
    <property type="match status" value="1"/>
</dbReference>
<reference evidence="10" key="1">
    <citation type="submission" date="2021-03" db="EMBL/GenBank/DDBJ databases">
        <title>Genome sequencing and assembly of Tianweitania sediminis.</title>
        <authorList>
            <person name="Chhetri G."/>
        </authorList>
    </citation>
    <scope>NUCLEOTIDE SEQUENCE</scope>
    <source>
        <strain evidence="10">Z8</strain>
    </source>
</reference>